<evidence type="ECO:0000313" key="2">
    <source>
        <dbReference type="EMBL" id="CAG5077794.1"/>
    </source>
</evidence>
<evidence type="ECO:0000256" key="1">
    <source>
        <dbReference type="SAM" id="MobiDB-lite"/>
    </source>
</evidence>
<name>A0A8J2MB83_COTCN</name>
<proteinExistence type="predicted"/>
<evidence type="ECO:0008006" key="4">
    <source>
        <dbReference type="Google" id="ProtNLM"/>
    </source>
</evidence>
<accession>A0A8J2MB83</accession>
<dbReference type="PANTHER" id="PTHR37159">
    <property type="entry name" value="GH11867P"/>
    <property type="match status" value="1"/>
</dbReference>
<sequence>MRWQSGEASQWTTGISPNQAKCPQGDQVEDDEHLQGPETVKKTGSRLAGDPTSTRYLSTGKRVKNWYTTDPWTKGTPAYNDMRAVRRGHVIVRRKANAMSPEELTKAATIENSLSPTRDIVLEDFRSGCPVTLPGQCPFAEKSKSSVQFLRLHQCEMACAQGGFFCLVVLHPEALGIHGVTDQQLDDFSYQVIHFDDGLSQQVPKSYPTGQTNHRFNNCNIGFSQHVPKNITPEFEHMMRCLTIGTGYFLTDISYEVSLLYFAELMDIDMPRLRSSLSYSDWIRHKLAKFLMYYAMRVPQVKNFLNWKFHRDLNNALNFSSEKHAELQEKSDKVMKSAISKDNSTMILSQIKVKIPLNWNELNRKEKSELVHQWARNAFPKVPESLITLTVGLTVDGDSGRSIDEEPEWLDREKFARGQKFAQENLFGVFFSILFALFGLYSFEEGLNPLIITGKSSEPYSAFKRSQREGKLLEVKFQEIVKDLCFKHFKTACICNFCRYLSTGARFRNWYTSDLWTKGTSAYNDIRTVRRVHEIIRNKVTAMTEEETNKATKIKHPWSPTRNTLVEDFKSACPAASPGQCPFTMKVPGVNLKKMHQGEMAMTQGGFVGLVVLFPEALGIHGATDKDLEDYFYVWRCIGYLLGIEDEFNFCRGTCEEIKQRSRDYLDAWVKPNLRDLTLEWEHMMRVMIAGAENYAGPGSSFERSIFYFAELMDIDMPQFRSLLSYRDWISHYFLKFMVHYAMRFSAVRKFMNAKMNTVMDTALQFSNEKHVELQEKSSKLLASAFPHLPESLLSITIGSTVDGDSGISIDEIPEWLDRKKFLRGQKFAQDNLLGIMATALLTLSWYTSDPWTKGTHAYKDMKIVRQMHVMIRNKLHAMSDESIDKATTIKNSWSPTRDILLEDFRSACPVALPGQCPFLMEALGSIRLKKLNQGEMALTQGSFVCLVVTFPTAFGIHGATDENLENFCYVWKGIGYLLGIEDAFNFCNGSLEEIKKRSEDYLNEWVKPNLRDISPEWEHMIRCLFDGIQYFIPGISYEMSLLYVMELMNIDMPRLRSTLSNSDWIRFYLLK</sequence>
<organism evidence="2 3">
    <name type="scientific">Cotesia congregata</name>
    <name type="common">Parasitoid wasp</name>
    <name type="synonym">Apanteles congregatus</name>
    <dbReference type="NCBI Taxonomy" id="51543"/>
    <lineage>
        <taxon>Eukaryota</taxon>
        <taxon>Metazoa</taxon>
        <taxon>Ecdysozoa</taxon>
        <taxon>Arthropoda</taxon>
        <taxon>Hexapoda</taxon>
        <taxon>Insecta</taxon>
        <taxon>Pterygota</taxon>
        <taxon>Neoptera</taxon>
        <taxon>Endopterygota</taxon>
        <taxon>Hymenoptera</taxon>
        <taxon>Apocrita</taxon>
        <taxon>Ichneumonoidea</taxon>
        <taxon>Braconidae</taxon>
        <taxon>Microgastrinae</taxon>
        <taxon>Cotesia</taxon>
    </lineage>
</organism>
<comment type="caution">
    <text evidence="2">The sequence shown here is derived from an EMBL/GenBank/DDBJ whole genome shotgun (WGS) entry which is preliminary data.</text>
</comment>
<dbReference type="AlphaFoldDB" id="A0A8J2MB83"/>
<dbReference type="OrthoDB" id="6361347at2759"/>
<dbReference type="PANTHER" id="PTHR37159:SF1">
    <property type="entry name" value="GH11867P"/>
    <property type="match status" value="1"/>
</dbReference>
<protein>
    <recommendedName>
        <fullName evidence="4">ER-bound oxygenase mpaB/mpaB'/Rubber oxygenase catalytic domain-containing protein</fullName>
    </recommendedName>
</protein>
<dbReference type="EMBL" id="CAJNRD030001117">
    <property type="protein sequence ID" value="CAG5077794.1"/>
    <property type="molecule type" value="Genomic_DNA"/>
</dbReference>
<feature type="region of interest" description="Disordered" evidence="1">
    <location>
        <begin position="1"/>
        <end position="55"/>
    </location>
</feature>
<dbReference type="Proteomes" id="UP000786811">
    <property type="component" value="Unassembled WGS sequence"/>
</dbReference>
<reference evidence="2" key="1">
    <citation type="submission" date="2021-04" db="EMBL/GenBank/DDBJ databases">
        <authorList>
            <person name="Chebbi M.A.C M."/>
        </authorList>
    </citation>
    <scope>NUCLEOTIDE SEQUENCE</scope>
</reference>
<gene>
    <name evidence="2" type="ORF">HICCMSTLAB_LOCUS2560</name>
</gene>
<feature type="compositionally biased region" description="Polar residues" evidence="1">
    <location>
        <begin position="1"/>
        <end position="21"/>
    </location>
</feature>
<keyword evidence="3" id="KW-1185">Reference proteome</keyword>
<evidence type="ECO:0000313" key="3">
    <source>
        <dbReference type="Proteomes" id="UP000786811"/>
    </source>
</evidence>